<reference evidence="2 3" key="1">
    <citation type="submission" date="2018-01" db="EMBL/GenBank/DDBJ databases">
        <title>Genome sequence of the PGP bacterium Paenibacillus illinoisensis E3.</title>
        <authorList>
            <person name="Rolli E."/>
            <person name="Marasco R."/>
            <person name="Bessem C."/>
            <person name="Michoud G."/>
            <person name="Gaiarsa S."/>
            <person name="Borin S."/>
            <person name="Daffonchio D."/>
        </authorList>
    </citation>
    <scope>NUCLEOTIDE SEQUENCE [LARGE SCALE GENOMIC DNA]</scope>
    <source>
        <strain evidence="2 3">E3</strain>
    </source>
</reference>
<dbReference type="Pfam" id="PF13649">
    <property type="entry name" value="Methyltransf_25"/>
    <property type="match status" value="1"/>
</dbReference>
<comment type="caution">
    <text evidence="2">The sequence shown here is derived from an EMBL/GenBank/DDBJ whole genome shotgun (WGS) entry which is preliminary data.</text>
</comment>
<dbReference type="EMBL" id="PRLG01000013">
    <property type="protein sequence ID" value="PYY29998.1"/>
    <property type="molecule type" value="Genomic_DNA"/>
</dbReference>
<sequence>MNSYYGELCTKIYESDKSLAEGRELDFYLSFVDRTDMRVLEPMCGNGRMLIPFMQREIQIEGFDISEDMLKVCKEKGERLNLKPHVYYQKIEGFVSSDQFDLIMIPFGSFSLLPSELVNQSLANLQSALKAEGKLLLTIMLKGNDVEEIPEWRETDRKVVNHELIVLSKKVQYRKEQTMLVTELKYELVKDDKIEKTEVMNFPLRLYDMKEFEDILRTNGFQHIHLHEVKDGYGEGTYFHVFECSL</sequence>
<dbReference type="CDD" id="cd02440">
    <property type="entry name" value="AdoMet_MTases"/>
    <property type="match status" value="1"/>
</dbReference>
<dbReference type="OrthoDB" id="9804312at2"/>
<feature type="domain" description="Methyltransferase" evidence="1">
    <location>
        <begin position="39"/>
        <end position="133"/>
    </location>
</feature>
<dbReference type="Gene3D" id="3.40.50.150">
    <property type="entry name" value="Vaccinia Virus protein VP39"/>
    <property type="match status" value="1"/>
</dbReference>
<accession>A0A2W0CQS5</accession>
<dbReference type="Proteomes" id="UP000247459">
    <property type="component" value="Unassembled WGS sequence"/>
</dbReference>
<dbReference type="Gene3D" id="2.20.25.110">
    <property type="entry name" value="S-adenosyl-L-methionine-dependent methyltransferases"/>
    <property type="match status" value="1"/>
</dbReference>
<dbReference type="AlphaFoldDB" id="A0A2W0CQS5"/>
<protein>
    <recommendedName>
        <fullName evidence="1">Methyltransferase domain-containing protein</fullName>
    </recommendedName>
</protein>
<proteinExistence type="predicted"/>
<name>A0A2W0CQS5_9BACL</name>
<dbReference type="RefSeq" id="WP_110757408.1">
    <property type="nucleotide sequence ID" value="NZ_PRLG01000013.1"/>
</dbReference>
<evidence type="ECO:0000313" key="3">
    <source>
        <dbReference type="Proteomes" id="UP000247459"/>
    </source>
</evidence>
<dbReference type="SUPFAM" id="SSF53335">
    <property type="entry name" value="S-adenosyl-L-methionine-dependent methyltransferases"/>
    <property type="match status" value="1"/>
</dbReference>
<dbReference type="InterPro" id="IPR029063">
    <property type="entry name" value="SAM-dependent_MTases_sf"/>
</dbReference>
<gene>
    <name evidence="2" type="ORF">PIL02S_01595</name>
</gene>
<organism evidence="2 3">
    <name type="scientific">Paenibacillus illinoisensis</name>
    <dbReference type="NCBI Taxonomy" id="59845"/>
    <lineage>
        <taxon>Bacteria</taxon>
        <taxon>Bacillati</taxon>
        <taxon>Bacillota</taxon>
        <taxon>Bacilli</taxon>
        <taxon>Bacillales</taxon>
        <taxon>Paenibacillaceae</taxon>
        <taxon>Paenibacillus</taxon>
    </lineage>
</organism>
<evidence type="ECO:0000313" key="2">
    <source>
        <dbReference type="EMBL" id="PYY29998.1"/>
    </source>
</evidence>
<dbReference type="InterPro" id="IPR041698">
    <property type="entry name" value="Methyltransf_25"/>
</dbReference>
<evidence type="ECO:0000259" key="1">
    <source>
        <dbReference type="Pfam" id="PF13649"/>
    </source>
</evidence>